<dbReference type="CDD" id="cd01276">
    <property type="entry name" value="PKCI_related"/>
    <property type="match status" value="1"/>
</dbReference>
<sequence>MKDCLFCKIIKKELPSKIVYEDDNFFAFNDINPVAPIHILIIPKKHIPSVNSLTASDKELIGELFLVAQKIARAEKATETGYRLTFNVGENAGQTVEHLHLHLLGGKKLLWS</sequence>
<dbReference type="InterPro" id="IPR036265">
    <property type="entry name" value="HIT-like_sf"/>
</dbReference>
<proteinExistence type="predicted"/>
<organism evidence="5 6">
    <name type="scientific">Candidatus Nealsonbacteria bacterium RBG_13_42_11</name>
    <dbReference type="NCBI Taxonomy" id="1801663"/>
    <lineage>
        <taxon>Bacteria</taxon>
        <taxon>Candidatus Nealsoniibacteriota</taxon>
    </lineage>
</organism>
<dbReference type="Gene3D" id="3.30.428.10">
    <property type="entry name" value="HIT-like"/>
    <property type="match status" value="1"/>
</dbReference>
<reference evidence="5 6" key="1">
    <citation type="journal article" date="2016" name="Nat. Commun.">
        <title>Thousands of microbial genomes shed light on interconnected biogeochemical processes in an aquifer system.</title>
        <authorList>
            <person name="Anantharaman K."/>
            <person name="Brown C.T."/>
            <person name="Hug L.A."/>
            <person name="Sharon I."/>
            <person name="Castelle C.J."/>
            <person name="Probst A.J."/>
            <person name="Thomas B.C."/>
            <person name="Singh A."/>
            <person name="Wilkins M.J."/>
            <person name="Karaoz U."/>
            <person name="Brodie E.L."/>
            <person name="Williams K.H."/>
            <person name="Hubbard S.S."/>
            <person name="Banfield J.F."/>
        </authorList>
    </citation>
    <scope>NUCLEOTIDE SEQUENCE [LARGE SCALE GENOMIC DNA]</scope>
</reference>
<evidence type="ECO:0000313" key="5">
    <source>
        <dbReference type="EMBL" id="OGZ18677.1"/>
    </source>
</evidence>
<dbReference type="PRINTS" id="PR00332">
    <property type="entry name" value="HISTRIAD"/>
</dbReference>
<name>A0A1G2DYL3_9BACT</name>
<evidence type="ECO:0000313" key="6">
    <source>
        <dbReference type="Proteomes" id="UP000176755"/>
    </source>
</evidence>
<comment type="caution">
    <text evidence="5">The sequence shown here is derived from an EMBL/GenBank/DDBJ whole genome shotgun (WGS) entry which is preliminary data.</text>
</comment>
<dbReference type="InterPro" id="IPR011146">
    <property type="entry name" value="HIT-like"/>
</dbReference>
<evidence type="ECO:0000256" key="1">
    <source>
        <dbReference type="PIRSR" id="PIRSR601310-1"/>
    </source>
</evidence>
<evidence type="ECO:0000259" key="4">
    <source>
        <dbReference type="PROSITE" id="PS51084"/>
    </source>
</evidence>
<dbReference type="PROSITE" id="PS00892">
    <property type="entry name" value="HIT_1"/>
    <property type="match status" value="1"/>
</dbReference>
<dbReference type="Pfam" id="PF01230">
    <property type="entry name" value="HIT"/>
    <property type="match status" value="1"/>
</dbReference>
<evidence type="ECO:0000256" key="3">
    <source>
        <dbReference type="PROSITE-ProRule" id="PRU00464"/>
    </source>
</evidence>
<dbReference type="STRING" id="1801663.A2175_00065"/>
<protein>
    <submittedName>
        <fullName evidence="5">Histidine triad nucleotide-binding protein</fullName>
    </submittedName>
</protein>
<feature type="domain" description="HIT" evidence="4">
    <location>
        <begin position="5"/>
        <end position="112"/>
    </location>
</feature>
<gene>
    <name evidence="5" type="ORF">A2175_00065</name>
</gene>
<dbReference type="Proteomes" id="UP000176755">
    <property type="component" value="Unassembled WGS sequence"/>
</dbReference>
<dbReference type="GO" id="GO:0003824">
    <property type="term" value="F:catalytic activity"/>
    <property type="evidence" value="ECO:0007669"/>
    <property type="project" value="InterPro"/>
</dbReference>
<dbReference type="InterPro" id="IPR001310">
    <property type="entry name" value="Histidine_triad_HIT"/>
</dbReference>
<dbReference type="AlphaFoldDB" id="A0A1G2DYL3"/>
<feature type="short sequence motif" description="Histidine triad motif" evidence="2 3">
    <location>
        <begin position="98"/>
        <end position="102"/>
    </location>
</feature>
<dbReference type="SUPFAM" id="SSF54197">
    <property type="entry name" value="HIT-like"/>
    <property type="match status" value="1"/>
</dbReference>
<dbReference type="PANTHER" id="PTHR23089">
    <property type="entry name" value="HISTIDINE TRIAD HIT PROTEIN"/>
    <property type="match status" value="1"/>
</dbReference>
<dbReference type="EMBL" id="MHLY01000007">
    <property type="protein sequence ID" value="OGZ18677.1"/>
    <property type="molecule type" value="Genomic_DNA"/>
</dbReference>
<dbReference type="InterPro" id="IPR019808">
    <property type="entry name" value="Histidine_triad_CS"/>
</dbReference>
<dbReference type="PROSITE" id="PS51084">
    <property type="entry name" value="HIT_2"/>
    <property type="match status" value="1"/>
</dbReference>
<evidence type="ECO:0000256" key="2">
    <source>
        <dbReference type="PIRSR" id="PIRSR601310-3"/>
    </source>
</evidence>
<feature type="active site" description="Tele-AMP-histidine intermediate" evidence="1">
    <location>
        <position position="100"/>
    </location>
</feature>
<accession>A0A1G2DYL3</accession>